<gene>
    <name evidence="8" type="ORF">GQF63_01025</name>
</gene>
<evidence type="ECO:0000256" key="2">
    <source>
        <dbReference type="ARBA" id="ARBA00006275"/>
    </source>
</evidence>
<keyword evidence="4" id="KW-0472">Membrane</keyword>
<feature type="domain" description="SusD-like N-terminal" evidence="7">
    <location>
        <begin position="78"/>
        <end position="218"/>
    </location>
</feature>
<dbReference type="InterPro" id="IPR012944">
    <property type="entry name" value="SusD_RagB_dom"/>
</dbReference>
<dbReference type="Proteomes" id="UP000435036">
    <property type="component" value="Unassembled WGS sequence"/>
</dbReference>
<evidence type="ECO:0000256" key="3">
    <source>
        <dbReference type="ARBA" id="ARBA00022729"/>
    </source>
</evidence>
<dbReference type="EMBL" id="WSQA01000001">
    <property type="protein sequence ID" value="MVZ60593.1"/>
    <property type="molecule type" value="Genomic_DNA"/>
</dbReference>
<evidence type="ECO:0000256" key="4">
    <source>
        <dbReference type="ARBA" id="ARBA00023136"/>
    </source>
</evidence>
<name>A0A6N8KT40_9SPHI</name>
<dbReference type="Pfam" id="PF14322">
    <property type="entry name" value="SusD-like_3"/>
    <property type="match status" value="1"/>
</dbReference>
<evidence type="ECO:0000259" key="7">
    <source>
        <dbReference type="Pfam" id="PF14322"/>
    </source>
</evidence>
<dbReference type="RefSeq" id="WP_160367232.1">
    <property type="nucleotide sequence ID" value="NZ_WSQA01000001.1"/>
</dbReference>
<dbReference type="GO" id="GO:0009279">
    <property type="term" value="C:cell outer membrane"/>
    <property type="evidence" value="ECO:0007669"/>
    <property type="project" value="UniProtKB-SubCell"/>
</dbReference>
<accession>A0A6N8KT40</accession>
<evidence type="ECO:0000259" key="6">
    <source>
        <dbReference type="Pfam" id="PF07980"/>
    </source>
</evidence>
<reference evidence="8 9" key="1">
    <citation type="submission" date="2019-12" db="EMBL/GenBank/DDBJ databases">
        <authorList>
            <person name="Dong K."/>
        </authorList>
    </citation>
    <scope>NUCLEOTIDE SEQUENCE [LARGE SCALE GENOMIC DNA]</scope>
    <source>
        <strain evidence="8 9">JCM 31225</strain>
    </source>
</reference>
<evidence type="ECO:0000256" key="1">
    <source>
        <dbReference type="ARBA" id="ARBA00004442"/>
    </source>
</evidence>
<comment type="subcellular location">
    <subcellularLocation>
        <location evidence="1">Cell outer membrane</location>
    </subcellularLocation>
</comment>
<proteinExistence type="inferred from homology"/>
<keyword evidence="9" id="KW-1185">Reference proteome</keyword>
<comment type="similarity">
    <text evidence="2">Belongs to the SusD family.</text>
</comment>
<evidence type="ECO:0000313" key="9">
    <source>
        <dbReference type="Proteomes" id="UP000435036"/>
    </source>
</evidence>
<keyword evidence="3" id="KW-0732">Signal</keyword>
<feature type="domain" description="RagB/SusD" evidence="6">
    <location>
        <begin position="350"/>
        <end position="502"/>
    </location>
</feature>
<dbReference type="InterPro" id="IPR033985">
    <property type="entry name" value="SusD-like_N"/>
</dbReference>
<dbReference type="OrthoDB" id="993981at2"/>
<dbReference type="SUPFAM" id="SSF48452">
    <property type="entry name" value="TPR-like"/>
    <property type="match status" value="1"/>
</dbReference>
<protein>
    <submittedName>
        <fullName evidence="8">RagB/SusD family nutrient uptake outer membrane protein</fullName>
    </submittedName>
</protein>
<comment type="caution">
    <text evidence="8">The sequence shown here is derived from an EMBL/GenBank/DDBJ whole genome shotgun (WGS) entry which is preliminary data.</text>
</comment>
<keyword evidence="5" id="KW-0998">Cell outer membrane</keyword>
<dbReference type="PROSITE" id="PS51257">
    <property type="entry name" value="PROKAR_LIPOPROTEIN"/>
    <property type="match status" value="1"/>
</dbReference>
<organism evidence="8 9">
    <name type="scientific">Sphingobacterium humi</name>
    <dbReference type="NCBI Taxonomy" id="1796905"/>
    <lineage>
        <taxon>Bacteria</taxon>
        <taxon>Pseudomonadati</taxon>
        <taxon>Bacteroidota</taxon>
        <taxon>Sphingobacteriia</taxon>
        <taxon>Sphingobacteriales</taxon>
        <taxon>Sphingobacteriaceae</taxon>
        <taxon>Sphingobacterium</taxon>
    </lineage>
</organism>
<dbReference type="CDD" id="cd08977">
    <property type="entry name" value="SusD"/>
    <property type="match status" value="1"/>
</dbReference>
<dbReference type="Pfam" id="PF07980">
    <property type="entry name" value="SusD_RagB"/>
    <property type="match status" value="1"/>
</dbReference>
<evidence type="ECO:0000313" key="8">
    <source>
        <dbReference type="EMBL" id="MVZ60593.1"/>
    </source>
</evidence>
<dbReference type="AlphaFoldDB" id="A0A6N8KT40"/>
<sequence>MKKIFYVLLSLGLLSSCDMELDQQPLASATSETFFQTAHDFNQGLNAVYAASRSFPDRLLNLSETRSDNLYAVSDGGVRDWEGVNSFHRTIASNPYVVDAWQSNFTGIFRANNYLEQLQSKGTTVITDEGLRKRMEGEVRYLRAFFYFDLLRYFGKLPIIDRVVSNNEASEIQRSPVSAVYDFIIQDLEAAINALPAPSGYATADKGRANKFSAKMLLGLVYMTRSGPNLGIEGPGLNSQEWEKAAAQFNDIIQSKEFAFLDSYASIFNYDNERNKEVIFNIEYSSGSNPVVGSTFPWVLVPDTWFQSKGFGTQGGLMIRPVAEDLLAKYSDTDVRKTFSIESGYTYGNVVETRSFVKKFVDITKVPKTSRMDWPINYIVFRYTDVLLLKAECILNGAAGNKATEVDAVVNQVRARAGLSGNLAGVTKAQLLEERRREFVGEGSRWFDLIRSGEVESVMKAWIAKEDVMNQMEDFQVNYVLYPIPQSELDTKPGLYQQNPGY</sequence>
<dbReference type="Gene3D" id="1.25.40.390">
    <property type="match status" value="1"/>
</dbReference>
<dbReference type="InterPro" id="IPR011990">
    <property type="entry name" value="TPR-like_helical_dom_sf"/>
</dbReference>
<evidence type="ECO:0000256" key="5">
    <source>
        <dbReference type="ARBA" id="ARBA00023237"/>
    </source>
</evidence>